<sequence length="113" mass="12843">MTRGLKVVQEHWKKEPNQLWTIYHDYNSNFIRLSSVANPAYALDVVDGATYLTPFDEVKAGQKWRYKNGSGVLQNQGKSLDIPNGTHEEGAHLLAFHINHGATNQQWDIIPNQ</sequence>
<dbReference type="Proteomes" id="UP000011014">
    <property type="component" value="Unassembled WGS sequence"/>
</dbReference>
<dbReference type="Proteomes" id="UP000001307">
    <property type="component" value="Unassembled WGS sequence"/>
</dbReference>
<dbReference type="Gene3D" id="2.80.10.50">
    <property type="match status" value="1"/>
</dbReference>
<dbReference type="InterPro" id="IPR000772">
    <property type="entry name" value="Ricin_B_lectin"/>
</dbReference>
<dbReference type="Pfam" id="PF00652">
    <property type="entry name" value="Ricin_B_lectin"/>
    <property type="match status" value="1"/>
</dbReference>
<accession>E4X1W1</accession>
<dbReference type="EMBL" id="FN653021">
    <property type="protein sequence ID" value="CBY23428.1"/>
    <property type="molecule type" value="Genomic_DNA"/>
</dbReference>
<dbReference type="SUPFAM" id="SSF50370">
    <property type="entry name" value="Ricin B-like lectins"/>
    <property type="match status" value="1"/>
</dbReference>
<reference evidence="2" key="1">
    <citation type="journal article" date="2010" name="Science">
        <title>Plasticity of animal genome architecture unmasked by rapid evolution of a pelagic tunicate.</title>
        <authorList>
            <person name="Denoeud F."/>
            <person name="Henriet S."/>
            <person name="Mungpakdee S."/>
            <person name="Aury J.M."/>
            <person name="Da Silva C."/>
            <person name="Brinkmann H."/>
            <person name="Mikhaleva J."/>
            <person name="Olsen L.C."/>
            <person name="Jubin C."/>
            <person name="Canestro C."/>
            <person name="Bouquet J.M."/>
            <person name="Danks G."/>
            <person name="Poulain J."/>
            <person name="Campsteijn C."/>
            <person name="Adamski M."/>
            <person name="Cross I."/>
            <person name="Yadetie F."/>
            <person name="Muffato M."/>
            <person name="Louis A."/>
            <person name="Butcher S."/>
            <person name="Tsagkogeorga G."/>
            <person name="Konrad A."/>
            <person name="Singh S."/>
            <person name="Jensen M.F."/>
            <person name="Cong E.H."/>
            <person name="Eikeseth-Otteraa H."/>
            <person name="Noel B."/>
            <person name="Anthouard V."/>
            <person name="Porcel B.M."/>
            <person name="Kachouri-Lafond R."/>
            <person name="Nishino A."/>
            <person name="Ugolini M."/>
            <person name="Chourrout P."/>
            <person name="Nishida H."/>
            <person name="Aasland R."/>
            <person name="Huzurbazar S."/>
            <person name="Westhof E."/>
            <person name="Delsuc F."/>
            <person name="Lehrach H."/>
            <person name="Reinhardt R."/>
            <person name="Weissenbach J."/>
            <person name="Roy S.W."/>
            <person name="Artiguenave F."/>
            <person name="Postlethwait J.H."/>
            <person name="Manak J.R."/>
            <person name="Thompson E.M."/>
            <person name="Jaillon O."/>
            <person name="Du Pasquier L."/>
            <person name="Boudinot P."/>
            <person name="Liberles D.A."/>
            <person name="Volff J.N."/>
            <person name="Philippe H."/>
            <person name="Lenhard B."/>
            <person name="Roest Crollius H."/>
            <person name="Wincker P."/>
            <person name="Chourrout D."/>
        </authorList>
    </citation>
    <scope>NUCLEOTIDE SEQUENCE [LARGE SCALE GENOMIC DNA]</scope>
</reference>
<organism evidence="2">
    <name type="scientific">Oikopleura dioica</name>
    <name type="common">Tunicate</name>
    <dbReference type="NCBI Taxonomy" id="34765"/>
    <lineage>
        <taxon>Eukaryota</taxon>
        <taxon>Metazoa</taxon>
        <taxon>Chordata</taxon>
        <taxon>Tunicata</taxon>
        <taxon>Appendicularia</taxon>
        <taxon>Copelata</taxon>
        <taxon>Oikopleuridae</taxon>
        <taxon>Oikopleura</taxon>
    </lineage>
</organism>
<name>E4X1W1_OIKDI</name>
<gene>
    <name evidence="2" type="ORF">GSOID_T00015866001</name>
    <name evidence="3" type="ORF">GSOID_T00028417001</name>
</gene>
<evidence type="ECO:0000313" key="2">
    <source>
        <dbReference type="EMBL" id="CBY23428.1"/>
    </source>
</evidence>
<feature type="domain" description="Ricin B lectin" evidence="1">
    <location>
        <begin position="9"/>
        <end position="107"/>
    </location>
</feature>
<protein>
    <recommendedName>
        <fullName evidence="1">Ricin B lectin domain-containing protein</fullName>
    </recommendedName>
</protein>
<dbReference type="EMBL" id="FN654699">
    <property type="protein sequence ID" value="CBY35942.1"/>
    <property type="molecule type" value="Genomic_DNA"/>
</dbReference>
<dbReference type="InterPro" id="IPR035992">
    <property type="entry name" value="Ricin_B-like_lectins"/>
</dbReference>
<dbReference type="PROSITE" id="PS50231">
    <property type="entry name" value="RICIN_B_LECTIN"/>
    <property type="match status" value="1"/>
</dbReference>
<dbReference type="InParanoid" id="E4X1W1"/>
<evidence type="ECO:0000313" key="4">
    <source>
        <dbReference type="Proteomes" id="UP000001307"/>
    </source>
</evidence>
<evidence type="ECO:0000259" key="1">
    <source>
        <dbReference type="Pfam" id="PF00652"/>
    </source>
</evidence>
<dbReference type="AlphaFoldDB" id="E4X1W1"/>
<evidence type="ECO:0000313" key="3">
    <source>
        <dbReference type="EMBL" id="CBY35942.1"/>
    </source>
</evidence>
<proteinExistence type="predicted"/>
<keyword evidence="4" id="KW-1185">Reference proteome</keyword>